<feature type="compositionally biased region" description="Low complexity" evidence="1">
    <location>
        <begin position="87"/>
        <end position="98"/>
    </location>
</feature>
<dbReference type="EMBL" id="CP031386">
    <property type="protein sequence ID" value="QPG95953.1"/>
    <property type="molecule type" value="Genomic_DNA"/>
</dbReference>
<dbReference type="Proteomes" id="UP000594364">
    <property type="component" value="Chromosome 2"/>
</dbReference>
<protein>
    <submittedName>
        <fullName evidence="2">Uncharacterized protein</fullName>
    </submittedName>
</protein>
<keyword evidence="3" id="KW-1185">Reference proteome</keyword>
<feature type="region of interest" description="Disordered" evidence="1">
    <location>
        <begin position="1"/>
        <end position="26"/>
    </location>
</feature>
<organism evidence="2 3">
    <name type="scientific">Epichloe festucae (strain Fl1)</name>
    <dbReference type="NCBI Taxonomy" id="877507"/>
    <lineage>
        <taxon>Eukaryota</taxon>
        <taxon>Fungi</taxon>
        <taxon>Dikarya</taxon>
        <taxon>Ascomycota</taxon>
        <taxon>Pezizomycotina</taxon>
        <taxon>Sordariomycetes</taxon>
        <taxon>Hypocreomycetidae</taxon>
        <taxon>Hypocreales</taxon>
        <taxon>Clavicipitaceae</taxon>
        <taxon>Epichloe</taxon>
    </lineage>
</organism>
<reference evidence="2 3" key="1">
    <citation type="journal article" date="2018" name="PLoS Genet.">
        <title>Repeat elements organise 3D genome structure and mediate transcription in the filamentous fungus Epichloe festucae.</title>
        <authorList>
            <person name="Winter D.J."/>
            <person name="Ganley A.R.D."/>
            <person name="Young C.A."/>
            <person name="Liachko I."/>
            <person name="Schardl C.L."/>
            <person name="Dupont P.Y."/>
            <person name="Berry D."/>
            <person name="Ram A."/>
            <person name="Scott B."/>
            <person name="Cox M.P."/>
        </authorList>
    </citation>
    <scope>NUCLEOTIDE SEQUENCE [LARGE SCALE GENOMIC DNA]</scope>
    <source>
        <strain evidence="2 3">Fl1</strain>
    </source>
</reference>
<evidence type="ECO:0000256" key="1">
    <source>
        <dbReference type="SAM" id="MobiDB-lite"/>
    </source>
</evidence>
<dbReference type="OrthoDB" id="5226533at2759"/>
<name>A0A7S9PTP7_EPIFF</name>
<dbReference type="AlphaFoldDB" id="A0A7S9PTP7"/>
<evidence type="ECO:0000313" key="2">
    <source>
        <dbReference type="EMBL" id="QPG95953.1"/>
    </source>
</evidence>
<accession>A0A7S9PTP7</accession>
<proteinExistence type="predicted"/>
<gene>
    <name evidence="2" type="ORF">C2857_002678</name>
</gene>
<evidence type="ECO:0000313" key="3">
    <source>
        <dbReference type="Proteomes" id="UP000594364"/>
    </source>
</evidence>
<sequence length="125" mass="13342">MEHTSTSTAAGAQFVENAQNSKSSHTTNYIPSYVYAHINMPSNSFFLPLAPATSASYPQAPASRAVPAQAVPGETSVAAEPVRRRSSSSISSSSGSGHRILKLGPVHWGEHLDDHKEDFHEPTLV</sequence>
<feature type="region of interest" description="Disordered" evidence="1">
    <location>
        <begin position="64"/>
        <end position="100"/>
    </location>
</feature>